<reference evidence="2 3" key="1">
    <citation type="submission" date="2018-01" db="EMBL/GenBank/DDBJ databases">
        <title>Harnessing the power of phylogenomics to disentangle the directionality and signatures of interkingdom host jumping in the parasitic fungal genus Tolypocladium.</title>
        <authorList>
            <person name="Quandt C.A."/>
            <person name="Patterson W."/>
            <person name="Spatafora J.W."/>
        </authorList>
    </citation>
    <scope>NUCLEOTIDE SEQUENCE [LARGE SCALE GENOMIC DNA]</scope>
    <source>
        <strain evidence="2 3">NRBC 100945</strain>
    </source>
</reference>
<feature type="region of interest" description="Disordered" evidence="1">
    <location>
        <begin position="1"/>
        <end position="36"/>
    </location>
</feature>
<gene>
    <name evidence="2" type="ORF">TPAR_06335</name>
</gene>
<comment type="caution">
    <text evidence="2">The sequence shown here is derived from an EMBL/GenBank/DDBJ whole genome shotgun (WGS) entry which is preliminary data.</text>
</comment>
<feature type="non-terminal residue" evidence="2">
    <location>
        <position position="110"/>
    </location>
</feature>
<evidence type="ECO:0000313" key="3">
    <source>
        <dbReference type="Proteomes" id="UP000237481"/>
    </source>
</evidence>
<evidence type="ECO:0000313" key="2">
    <source>
        <dbReference type="EMBL" id="POR33479.1"/>
    </source>
</evidence>
<name>A0A2S4KTH0_9HYPO</name>
<organism evidence="2 3">
    <name type="scientific">Tolypocladium paradoxum</name>
    <dbReference type="NCBI Taxonomy" id="94208"/>
    <lineage>
        <taxon>Eukaryota</taxon>
        <taxon>Fungi</taxon>
        <taxon>Dikarya</taxon>
        <taxon>Ascomycota</taxon>
        <taxon>Pezizomycotina</taxon>
        <taxon>Sordariomycetes</taxon>
        <taxon>Hypocreomycetidae</taxon>
        <taxon>Hypocreales</taxon>
        <taxon>Ophiocordycipitaceae</taxon>
        <taxon>Tolypocladium</taxon>
    </lineage>
</organism>
<keyword evidence="3" id="KW-1185">Reference proteome</keyword>
<protein>
    <submittedName>
        <fullName evidence="2">Uncharacterized protein</fullName>
    </submittedName>
</protein>
<accession>A0A2S4KTH0</accession>
<dbReference type="Proteomes" id="UP000237481">
    <property type="component" value="Unassembled WGS sequence"/>
</dbReference>
<dbReference type="EMBL" id="PKSG01000685">
    <property type="protein sequence ID" value="POR33479.1"/>
    <property type="molecule type" value="Genomic_DNA"/>
</dbReference>
<dbReference type="AlphaFoldDB" id="A0A2S4KTH0"/>
<dbReference type="OrthoDB" id="6159137at2759"/>
<sequence length="110" mass="11546">MANNEKQKRTAKGIGAAKDNMGAKPTASSPLSPGPRGCLAQLIPLPDALMRRLVRLCVGGHHAGGDALQARQSREVPLRHPGRGPGKVEEGHGRLVRLPSSGAGRHVAKR</sequence>
<evidence type="ECO:0000256" key="1">
    <source>
        <dbReference type="SAM" id="MobiDB-lite"/>
    </source>
</evidence>
<proteinExistence type="predicted"/>
<feature type="region of interest" description="Disordered" evidence="1">
    <location>
        <begin position="64"/>
        <end position="110"/>
    </location>
</feature>